<protein>
    <submittedName>
        <fullName evidence="2">Long-chain-fatty-acid--CoA ligase</fullName>
        <ecNumber evidence="2">6.2.1.3</ecNumber>
    </submittedName>
</protein>
<organism evidence="2 3">
    <name type="scientific">Tritonibacter multivorans</name>
    <dbReference type="NCBI Taxonomy" id="928856"/>
    <lineage>
        <taxon>Bacteria</taxon>
        <taxon>Pseudomonadati</taxon>
        <taxon>Pseudomonadota</taxon>
        <taxon>Alphaproteobacteria</taxon>
        <taxon>Rhodobacterales</taxon>
        <taxon>Paracoccaceae</taxon>
        <taxon>Tritonibacter</taxon>
    </lineage>
</organism>
<dbReference type="EMBL" id="CYSD01000002">
    <property type="protein sequence ID" value="CUH74788.1"/>
    <property type="molecule type" value="Genomic_DNA"/>
</dbReference>
<dbReference type="OrthoDB" id="9803968at2"/>
<evidence type="ECO:0000259" key="1">
    <source>
        <dbReference type="Pfam" id="PF00501"/>
    </source>
</evidence>
<accession>A0A0P1FZK7</accession>
<dbReference type="EC" id="6.2.1.3" evidence="2"/>
<evidence type="ECO:0000313" key="2">
    <source>
        <dbReference type="EMBL" id="CUH74788.1"/>
    </source>
</evidence>
<dbReference type="PROSITE" id="PS00455">
    <property type="entry name" value="AMP_BINDING"/>
    <property type="match status" value="1"/>
</dbReference>
<keyword evidence="3" id="KW-1185">Reference proteome</keyword>
<proteinExistence type="predicted"/>
<dbReference type="Pfam" id="PF00501">
    <property type="entry name" value="AMP-binding"/>
    <property type="match status" value="1"/>
</dbReference>
<dbReference type="PANTHER" id="PTHR24096">
    <property type="entry name" value="LONG-CHAIN-FATTY-ACID--COA LIGASE"/>
    <property type="match status" value="1"/>
</dbReference>
<dbReference type="PANTHER" id="PTHR24096:SF267">
    <property type="entry name" value="MALONATE--COA LIGASE ACSF3, MITOCHONDRIAL"/>
    <property type="match status" value="1"/>
</dbReference>
<evidence type="ECO:0000313" key="3">
    <source>
        <dbReference type="Proteomes" id="UP000052022"/>
    </source>
</evidence>
<keyword evidence="2" id="KW-0436">Ligase</keyword>
<dbReference type="STRING" id="928856.SAMN04488049_13310"/>
<name>A0A0P1FZK7_9RHOB</name>
<dbReference type="InterPro" id="IPR000873">
    <property type="entry name" value="AMP-dep_synth/lig_dom"/>
</dbReference>
<gene>
    <name evidence="2" type="primary">lcfB_2</name>
    <name evidence="2" type="ORF">TRM7557_00080</name>
</gene>
<feature type="domain" description="AMP-dependent synthetase/ligase" evidence="1">
    <location>
        <begin position="123"/>
        <end position="343"/>
    </location>
</feature>
<sequence length="482" mass="52126">MTARGKLPAILQASRCVLTDGDNRVLAHEIWDRASRERAKIGRSLVLACVDNTLDGIGIYLNLVFGEAVPVFFPRDARPELLARFIADFQPNYLIAPLECEALPDGFTQQFSWGAFGVFAADCQRQHAFHEDLCLLATTSGSTGSPKVVRQSFANVVENSRQIVTALGLTSKSKAITALPISYTYGMSVVNCQVLCGGDIVVSDLAPTQKGFLELMLNEGVTLLAGVPQTYAQLNAMRFFKSRYAAGVQTFLQAGGKLAATLEADLVKKIAQSGQDFFMMYGQAEATTRMSILPARDFGSVTGTAGLALAGGRFTVVDHNGMALGTGQEGELWYHGLNVSLGYARSSADLNAPDGFNGVLKTGDVGYVDDQGYVFITGRLKRFAKVSGHSVNLTHLEEILQTALQTEVCCLEKDEMICVCHTGDIDVSRFEGTVRGETNLMLRDFRLHTVPCFPKTTSGKIQYSQLAEVLSDATETPKRVAG</sequence>
<dbReference type="Proteomes" id="UP000052022">
    <property type="component" value="Unassembled WGS sequence"/>
</dbReference>
<dbReference type="AlphaFoldDB" id="A0A0P1FZK7"/>
<reference evidence="2 3" key="1">
    <citation type="submission" date="2015-09" db="EMBL/GenBank/DDBJ databases">
        <authorList>
            <consortium name="Swine Surveillance"/>
        </authorList>
    </citation>
    <scope>NUCLEOTIDE SEQUENCE [LARGE SCALE GENOMIC DNA]</scope>
    <source>
        <strain evidence="2 3">CECT 7557</strain>
    </source>
</reference>
<dbReference type="SUPFAM" id="SSF56801">
    <property type="entry name" value="Acetyl-CoA synthetase-like"/>
    <property type="match status" value="1"/>
</dbReference>
<dbReference type="InterPro" id="IPR042099">
    <property type="entry name" value="ANL_N_sf"/>
</dbReference>
<dbReference type="InterPro" id="IPR020845">
    <property type="entry name" value="AMP-binding_CS"/>
</dbReference>
<dbReference type="GO" id="GO:0004467">
    <property type="term" value="F:long-chain fatty acid-CoA ligase activity"/>
    <property type="evidence" value="ECO:0007669"/>
    <property type="project" value="UniProtKB-EC"/>
</dbReference>
<dbReference type="Gene3D" id="3.40.50.12780">
    <property type="entry name" value="N-terminal domain of ligase-like"/>
    <property type="match status" value="1"/>
</dbReference>